<evidence type="ECO:0000313" key="2">
    <source>
        <dbReference type="EMBL" id="GAU07995.1"/>
    </source>
</evidence>
<dbReference type="Proteomes" id="UP000095200">
    <property type="component" value="Unassembled WGS sequence"/>
</dbReference>
<evidence type="ECO:0000313" key="3">
    <source>
        <dbReference type="Proteomes" id="UP000095200"/>
    </source>
</evidence>
<dbReference type="STRING" id="1592317.DPF_0694"/>
<proteinExistence type="predicted"/>
<dbReference type="RefSeq" id="WP_069857484.1">
    <property type="nucleotide sequence ID" value="NZ_BDFE01000008.1"/>
</dbReference>
<reference evidence="3" key="1">
    <citation type="submission" date="2016-06" db="EMBL/GenBank/DDBJ databases">
        <title>Draft genome sequence of Desulfoplanes formicivorans strain Pf12B.</title>
        <authorList>
            <person name="Watanabe M."/>
            <person name="Kojima H."/>
            <person name="Fukui M."/>
        </authorList>
    </citation>
    <scope>NUCLEOTIDE SEQUENCE [LARGE SCALE GENOMIC DNA]</scope>
    <source>
        <strain evidence="3">Pf12B</strain>
    </source>
</reference>
<organism evidence="2 3">
    <name type="scientific">Desulfoplanes formicivorans</name>
    <dbReference type="NCBI Taxonomy" id="1592317"/>
    <lineage>
        <taxon>Bacteria</taxon>
        <taxon>Pseudomonadati</taxon>
        <taxon>Thermodesulfobacteriota</taxon>
        <taxon>Desulfovibrionia</taxon>
        <taxon>Desulfovibrionales</taxon>
        <taxon>Desulfoplanaceae</taxon>
        <taxon>Desulfoplanes</taxon>
    </lineage>
</organism>
<comment type="caution">
    <text evidence="2">The sequence shown here is derived from an EMBL/GenBank/DDBJ whole genome shotgun (WGS) entry which is preliminary data.</text>
</comment>
<name>A0A194AFL7_9BACT</name>
<keyword evidence="3" id="KW-1185">Reference proteome</keyword>
<protein>
    <submittedName>
        <fullName evidence="2">Uncharacterized protein</fullName>
    </submittedName>
</protein>
<keyword evidence="1" id="KW-0812">Transmembrane</keyword>
<dbReference type="OrthoDB" id="5458936at2"/>
<feature type="transmembrane region" description="Helical" evidence="1">
    <location>
        <begin position="61"/>
        <end position="83"/>
    </location>
</feature>
<accession>A0A194AFL7</accession>
<evidence type="ECO:0000256" key="1">
    <source>
        <dbReference type="SAM" id="Phobius"/>
    </source>
</evidence>
<gene>
    <name evidence="2" type="ORF">DPF_0694</name>
</gene>
<dbReference type="AlphaFoldDB" id="A0A194AFL7"/>
<dbReference type="EMBL" id="BDFE01000008">
    <property type="protein sequence ID" value="GAU07995.1"/>
    <property type="molecule type" value="Genomic_DNA"/>
</dbReference>
<feature type="transmembrane region" description="Helical" evidence="1">
    <location>
        <begin position="12"/>
        <end position="34"/>
    </location>
</feature>
<sequence>MHTKRLKNMFRHFIVGLGAMTYLTWGFTLLYQYLGVVNDWPGVFLTVVHEPSGDWWLDVDWTSPVLVGTFVCTTLAALVYAVVRRDDYLGYRESEIQSQSGF</sequence>
<keyword evidence="1" id="KW-0472">Membrane</keyword>
<keyword evidence="1" id="KW-1133">Transmembrane helix</keyword>